<protein>
    <submittedName>
        <fullName evidence="2">Uncharacterized protein</fullName>
    </submittedName>
</protein>
<dbReference type="RefSeq" id="WP_014912372.1">
    <property type="nucleotide sequence ID" value="NZ_JAYMRS010000001.1"/>
</dbReference>
<evidence type="ECO:0000313" key="3">
    <source>
        <dbReference type="Proteomes" id="UP001585053"/>
    </source>
</evidence>
<keyword evidence="3" id="KW-1185">Reference proteome</keyword>
<organism evidence="2 3">
    <name type="scientific">Nocardiopsis alba</name>
    <dbReference type="NCBI Taxonomy" id="53437"/>
    <lineage>
        <taxon>Bacteria</taxon>
        <taxon>Bacillati</taxon>
        <taxon>Actinomycetota</taxon>
        <taxon>Actinomycetes</taxon>
        <taxon>Streptosporangiales</taxon>
        <taxon>Nocardiopsidaceae</taxon>
        <taxon>Nocardiopsis</taxon>
    </lineage>
</organism>
<feature type="transmembrane region" description="Helical" evidence="1">
    <location>
        <begin position="28"/>
        <end position="48"/>
    </location>
</feature>
<sequence>MTPHPPRSDTTELAHGEGAVHRRRPARAFLLGAGLGLLALNLAFALAWTKVHIGYGGHFDIGLLRLSYSPNLGHPVHLVVYEARIVFFLLGCGLTSLVAHRAWPR</sequence>
<evidence type="ECO:0000256" key="1">
    <source>
        <dbReference type="SAM" id="Phobius"/>
    </source>
</evidence>
<feature type="transmembrane region" description="Helical" evidence="1">
    <location>
        <begin position="78"/>
        <end position="99"/>
    </location>
</feature>
<comment type="caution">
    <text evidence="2">The sequence shown here is derived from an EMBL/GenBank/DDBJ whole genome shotgun (WGS) entry which is preliminary data.</text>
</comment>
<accession>A0ABV5DQL4</accession>
<name>A0ABV5DQL4_9ACTN</name>
<evidence type="ECO:0000313" key="2">
    <source>
        <dbReference type="EMBL" id="MFB8766861.1"/>
    </source>
</evidence>
<reference evidence="2 3" key="1">
    <citation type="submission" date="2024-01" db="EMBL/GenBank/DDBJ databases">
        <title>Genome mining of biosynthetic gene clusters to explore secondary metabolites of Streptomyces sp.</title>
        <authorList>
            <person name="Baig A."/>
            <person name="Ajitkumar Shintre N."/>
            <person name="Kumar H."/>
            <person name="Anbarasu A."/>
            <person name="Ramaiah S."/>
        </authorList>
    </citation>
    <scope>NUCLEOTIDE SEQUENCE [LARGE SCALE GENOMIC DNA]</scope>
    <source>
        <strain evidence="2 3">A01</strain>
    </source>
</reference>
<dbReference type="Proteomes" id="UP001585053">
    <property type="component" value="Unassembled WGS sequence"/>
</dbReference>
<keyword evidence="1" id="KW-1133">Transmembrane helix</keyword>
<keyword evidence="1" id="KW-0472">Membrane</keyword>
<keyword evidence="1" id="KW-0812">Transmembrane</keyword>
<dbReference type="EMBL" id="JAYMRS010000001">
    <property type="protein sequence ID" value="MFB8766861.1"/>
    <property type="molecule type" value="Genomic_DNA"/>
</dbReference>
<gene>
    <name evidence="2" type="ORF">VSQ78_04040</name>
</gene>
<proteinExistence type="predicted"/>